<dbReference type="Proteomes" id="UP000013520">
    <property type="component" value="Chromosome"/>
</dbReference>
<gene>
    <name evidence="1" type="ORF">Desgi_1944</name>
</gene>
<dbReference type="OrthoDB" id="5071at2"/>
<organism evidence="1 2">
    <name type="scientific">Desulfoscipio gibsoniae DSM 7213</name>
    <dbReference type="NCBI Taxonomy" id="767817"/>
    <lineage>
        <taxon>Bacteria</taxon>
        <taxon>Bacillati</taxon>
        <taxon>Bacillota</taxon>
        <taxon>Clostridia</taxon>
        <taxon>Eubacteriales</taxon>
        <taxon>Desulfallaceae</taxon>
        <taxon>Desulfoscipio</taxon>
    </lineage>
</organism>
<dbReference type="Gene3D" id="3.30.2010.20">
    <property type="match status" value="1"/>
</dbReference>
<reference evidence="1 2" key="1">
    <citation type="submission" date="2012-01" db="EMBL/GenBank/DDBJ databases">
        <title>Complete sequence of Desulfotomaculum gibsoniae DSM 7213.</title>
        <authorList>
            <consortium name="US DOE Joint Genome Institute"/>
            <person name="Lucas S."/>
            <person name="Han J."/>
            <person name="Lapidus A."/>
            <person name="Cheng J.-F."/>
            <person name="Goodwin L."/>
            <person name="Pitluck S."/>
            <person name="Peters L."/>
            <person name="Ovchinnikova G."/>
            <person name="Teshima H."/>
            <person name="Detter J.C."/>
            <person name="Han C."/>
            <person name="Tapia R."/>
            <person name="Land M."/>
            <person name="Hauser L."/>
            <person name="Kyrpides N."/>
            <person name="Ivanova N."/>
            <person name="Pagani I."/>
            <person name="Parshina S."/>
            <person name="Plugge C."/>
            <person name="Muyzer G."/>
            <person name="Kuever J."/>
            <person name="Ivanova A."/>
            <person name="Nazina T."/>
            <person name="Klenk H.-P."/>
            <person name="Brambilla E."/>
            <person name="Spring S."/>
            <person name="Stams A.F."/>
            <person name="Woyke T."/>
        </authorList>
    </citation>
    <scope>NUCLEOTIDE SEQUENCE [LARGE SCALE GENOMIC DNA]</scope>
    <source>
        <strain evidence="1 2">DSM 7213</strain>
    </source>
</reference>
<dbReference type="EMBL" id="CP003273">
    <property type="protein sequence ID" value="AGL01390.1"/>
    <property type="molecule type" value="Genomic_DNA"/>
</dbReference>
<dbReference type="RefSeq" id="WP_006522571.1">
    <property type="nucleotide sequence ID" value="NC_021184.1"/>
</dbReference>
<accession>R4KLG3</accession>
<dbReference type="InterPro" id="IPR038555">
    <property type="entry name" value="Zincin_1_sf"/>
</dbReference>
<dbReference type="STRING" id="767817.Desgi_1944"/>
<evidence type="ECO:0000313" key="1">
    <source>
        <dbReference type="EMBL" id="AGL01390.1"/>
    </source>
</evidence>
<evidence type="ECO:0000313" key="2">
    <source>
        <dbReference type="Proteomes" id="UP000013520"/>
    </source>
</evidence>
<dbReference type="HOGENOM" id="CLU_160603_0_0_9"/>
<dbReference type="KEGG" id="dgi:Desgi_1944"/>
<protein>
    <submittedName>
        <fullName evidence="1">Uncharacterized protein</fullName>
    </submittedName>
</protein>
<keyword evidence="2" id="KW-1185">Reference proteome</keyword>
<dbReference type="AlphaFoldDB" id="R4KLG3"/>
<dbReference type="SUPFAM" id="SSF55486">
    <property type="entry name" value="Metalloproteases ('zincins'), catalytic domain"/>
    <property type="match status" value="1"/>
</dbReference>
<dbReference type="eggNOG" id="COG3824">
    <property type="taxonomic scope" value="Bacteria"/>
</dbReference>
<name>R4KLG3_9FIRM</name>
<proteinExistence type="predicted"/>
<sequence length="94" mass="10651">MAKPSFDKFAAMLNRAVDSIPPHFLRGLTGGFNLQEDEKCEGEYYILGEYIEDSILGCFIVFYYGSFVGLLKNEPDDCWEAEIVDTVLYLCAHP</sequence>